<evidence type="ECO:0008006" key="4">
    <source>
        <dbReference type="Google" id="ProtNLM"/>
    </source>
</evidence>
<keyword evidence="3" id="KW-1185">Reference proteome</keyword>
<name>A0A6F8T638_9GAMM</name>
<accession>A0A6F8T638</accession>
<keyword evidence="1" id="KW-0620">Polyamine biosynthesis</keyword>
<organism evidence="2 3">
    <name type="scientific">Legionella antarctica</name>
    <dbReference type="NCBI Taxonomy" id="2708020"/>
    <lineage>
        <taxon>Bacteria</taxon>
        <taxon>Pseudomonadati</taxon>
        <taxon>Pseudomonadota</taxon>
        <taxon>Gammaproteobacteria</taxon>
        <taxon>Legionellales</taxon>
        <taxon>Legionellaceae</taxon>
        <taxon>Legionella</taxon>
    </lineage>
</organism>
<proteinExistence type="predicted"/>
<dbReference type="AlphaFoldDB" id="A0A6F8T638"/>
<gene>
    <name evidence="2" type="ORF">TUM19329_17870</name>
</gene>
<dbReference type="Proteomes" id="UP000502894">
    <property type="component" value="Chromosome"/>
</dbReference>
<evidence type="ECO:0000313" key="3">
    <source>
        <dbReference type="Proteomes" id="UP000502894"/>
    </source>
</evidence>
<protein>
    <recommendedName>
        <fullName evidence="4">Spermidine synthase</fullName>
    </recommendedName>
</protein>
<dbReference type="SUPFAM" id="SSF53335">
    <property type="entry name" value="S-adenosyl-L-methionine-dependent methyltransferases"/>
    <property type="match status" value="1"/>
</dbReference>
<dbReference type="GO" id="GO:0006596">
    <property type="term" value="P:polyamine biosynthetic process"/>
    <property type="evidence" value="ECO:0007669"/>
    <property type="project" value="UniProtKB-KW"/>
</dbReference>
<dbReference type="KEGG" id="lant:TUM19329_17870"/>
<dbReference type="Gene3D" id="3.40.50.150">
    <property type="entry name" value="Vaccinia Virus protein VP39"/>
    <property type="match status" value="1"/>
</dbReference>
<dbReference type="Pfam" id="PF01564">
    <property type="entry name" value="Spermine_synth"/>
    <property type="match status" value="1"/>
</dbReference>
<dbReference type="PANTHER" id="PTHR43317:SF1">
    <property type="entry name" value="THERMOSPERMINE SYNTHASE ACAULIS5"/>
    <property type="match status" value="1"/>
</dbReference>
<reference evidence="2" key="1">
    <citation type="journal article" date="2020" name="Microbiol. Resour. Announc.">
        <title>Complete Genome Sequence of Novel Psychrotolerant Legionella Strain TUM19329, Isolated from Antarctic Lake Sediment.</title>
        <authorList>
            <person name="Shimada S."/>
            <person name="Nakai R."/>
            <person name="Aoki K."/>
            <person name="Shimoeda N."/>
            <person name="Ohno G."/>
            <person name="Miyazaki Y."/>
            <person name="Kudoh S."/>
            <person name="Imura S."/>
            <person name="Watanabe K."/>
            <person name="Ishii Y."/>
            <person name="Tateda K."/>
        </authorList>
    </citation>
    <scope>NUCLEOTIDE SEQUENCE [LARGE SCALE GENOMIC DNA]</scope>
    <source>
        <strain evidence="2">TUM19329</strain>
    </source>
</reference>
<sequence>MARKLPGDNCLLGLGGASVAQLLNSEIPGHSIIAVDSSEEVIYIAKRFFMVDSIPYLTIVHQNANEYVRECNTTYNHLMIDLYGANNFPDECCNEEFFIHAKKRLKEHGILSVNLANYKEQWPIFKMIKKQFKNTLVIPVKKSANIVIIASANGDKEVFVKQILSYLEIKRIIWMDSWGYVGKYKN</sequence>
<dbReference type="PANTHER" id="PTHR43317">
    <property type="entry name" value="THERMOSPERMINE SYNTHASE ACAULIS5"/>
    <property type="match status" value="1"/>
</dbReference>
<evidence type="ECO:0000256" key="1">
    <source>
        <dbReference type="ARBA" id="ARBA00023115"/>
    </source>
</evidence>
<evidence type="ECO:0000313" key="2">
    <source>
        <dbReference type="EMBL" id="BCA95426.1"/>
    </source>
</evidence>
<dbReference type="InterPro" id="IPR029063">
    <property type="entry name" value="SAM-dependent_MTases_sf"/>
</dbReference>
<dbReference type="EMBL" id="AP022839">
    <property type="protein sequence ID" value="BCA95426.1"/>
    <property type="molecule type" value="Genomic_DNA"/>
</dbReference>